<dbReference type="Pfam" id="PF00196">
    <property type="entry name" value="GerE"/>
    <property type="match status" value="1"/>
</dbReference>
<evidence type="ECO:0000256" key="2">
    <source>
        <dbReference type="PROSITE-ProRule" id="PRU00169"/>
    </source>
</evidence>
<name>A0ABS7JSP7_9SPHN</name>
<evidence type="ECO:0000259" key="3">
    <source>
        <dbReference type="PROSITE" id="PS50043"/>
    </source>
</evidence>
<accession>A0ABS7JSP7</accession>
<gene>
    <name evidence="5" type="ORF">K3181_04110</name>
</gene>
<dbReference type="SUPFAM" id="SSF52172">
    <property type="entry name" value="CheY-like"/>
    <property type="match status" value="1"/>
</dbReference>
<dbReference type="SMART" id="SM00421">
    <property type="entry name" value="HTH_LUXR"/>
    <property type="match status" value="1"/>
</dbReference>
<organism evidence="5 6">
    <name type="scientific">Qipengyuania mesophila</name>
    <dbReference type="NCBI Taxonomy" id="2867246"/>
    <lineage>
        <taxon>Bacteria</taxon>
        <taxon>Pseudomonadati</taxon>
        <taxon>Pseudomonadota</taxon>
        <taxon>Alphaproteobacteria</taxon>
        <taxon>Sphingomonadales</taxon>
        <taxon>Erythrobacteraceae</taxon>
        <taxon>Qipengyuania</taxon>
    </lineage>
</organism>
<feature type="domain" description="Response regulatory" evidence="4">
    <location>
        <begin position="15"/>
        <end position="129"/>
    </location>
</feature>
<dbReference type="InterPro" id="IPR039420">
    <property type="entry name" value="WalR-like"/>
</dbReference>
<dbReference type="InterPro" id="IPR001789">
    <property type="entry name" value="Sig_transdc_resp-reg_receiver"/>
</dbReference>
<evidence type="ECO:0000313" key="5">
    <source>
        <dbReference type="EMBL" id="MBX7500619.1"/>
    </source>
</evidence>
<evidence type="ECO:0000256" key="1">
    <source>
        <dbReference type="ARBA" id="ARBA00023125"/>
    </source>
</evidence>
<dbReference type="Proteomes" id="UP000782554">
    <property type="component" value="Unassembled WGS sequence"/>
</dbReference>
<keyword evidence="6" id="KW-1185">Reference proteome</keyword>
<dbReference type="InterPro" id="IPR036388">
    <property type="entry name" value="WH-like_DNA-bd_sf"/>
</dbReference>
<dbReference type="Gene3D" id="3.40.50.2300">
    <property type="match status" value="1"/>
</dbReference>
<reference evidence="5 6" key="1">
    <citation type="submission" date="2021-08" db="EMBL/GenBank/DDBJ databases">
        <title>Comparative Genomics Analysis of the Genus Qipengyuania Reveals Extensive Genetic Diversity and Metabolic Versatility, Including the Description of Fifteen Novel Species.</title>
        <authorList>
            <person name="Liu Y."/>
        </authorList>
    </citation>
    <scope>NUCLEOTIDE SEQUENCE [LARGE SCALE GENOMIC DNA]</scope>
    <source>
        <strain evidence="5 6">YG27</strain>
    </source>
</reference>
<dbReference type="PANTHER" id="PTHR43214:SF44">
    <property type="entry name" value="TWO-COMPONENT RESPONSE REGULATOR"/>
    <property type="match status" value="1"/>
</dbReference>
<dbReference type="SMART" id="SM00448">
    <property type="entry name" value="REC"/>
    <property type="match status" value="1"/>
</dbReference>
<evidence type="ECO:0000259" key="4">
    <source>
        <dbReference type="PROSITE" id="PS50110"/>
    </source>
</evidence>
<comment type="caution">
    <text evidence="5">The sequence shown here is derived from an EMBL/GenBank/DDBJ whole genome shotgun (WGS) entry which is preliminary data.</text>
</comment>
<proteinExistence type="predicted"/>
<feature type="modified residue" description="4-aspartylphosphate" evidence="2">
    <location>
        <position position="64"/>
    </location>
</feature>
<dbReference type="CDD" id="cd06170">
    <property type="entry name" value="LuxR_C_like"/>
    <property type="match status" value="1"/>
</dbReference>
<dbReference type="EMBL" id="JAIGNU010000001">
    <property type="protein sequence ID" value="MBX7500619.1"/>
    <property type="molecule type" value="Genomic_DNA"/>
</dbReference>
<dbReference type="InterPro" id="IPR016032">
    <property type="entry name" value="Sig_transdc_resp-reg_C-effctor"/>
</dbReference>
<dbReference type="PROSITE" id="PS50110">
    <property type="entry name" value="RESPONSE_REGULATORY"/>
    <property type="match status" value="1"/>
</dbReference>
<dbReference type="PROSITE" id="PS00622">
    <property type="entry name" value="HTH_LUXR_1"/>
    <property type="match status" value="1"/>
</dbReference>
<dbReference type="RefSeq" id="WP_221601033.1">
    <property type="nucleotide sequence ID" value="NZ_JAIGNU010000001.1"/>
</dbReference>
<feature type="domain" description="HTH luxR-type" evidence="3">
    <location>
        <begin position="145"/>
        <end position="210"/>
    </location>
</feature>
<sequence>MDSTQLSASDQAKSRVAIVDDESDVRQALVRGLERHGFLCRPFRSGADFLDSLEFELPDCIVLDTRMPEMDGLAVLGKLPTETLAIPVIMLTSQGEIGLAAKAMRGGAADFVEKPVSIKQFAEKVGEHVAHSAELRRHLAEIEQSKSLMARLTPRESEIAALVVDGSSNKEIARDLGISPRTVEVHRANIFKKLDVRNAVEFALIFEKAQLSARSFVR</sequence>
<keyword evidence="2" id="KW-0597">Phosphoprotein</keyword>
<dbReference type="PANTHER" id="PTHR43214">
    <property type="entry name" value="TWO-COMPONENT RESPONSE REGULATOR"/>
    <property type="match status" value="1"/>
</dbReference>
<evidence type="ECO:0000313" key="6">
    <source>
        <dbReference type="Proteomes" id="UP000782554"/>
    </source>
</evidence>
<dbReference type="InterPro" id="IPR000792">
    <property type="entry name" value="Tscrpt_reg_LuxR_C"/>
</dbReference>
<dbReference type="Gene3D" id="1.10.10.10">
    <property type="entry name" value="Winged helix-like DNA-binding domain superfamily/Winged helix DNA-binding domain"/>
    <property type="match status" value="1"/>
</dbReference>
<protein>
    <submittedName>
        <fullName evidence="5">Response regulator</fullName>
    </submittedName>
</protein>
<dbReference type="PROSITE" id="PS50043">
    <property type="entry name" value="HTH_LUXR_2"/>
    <property type="match status" value="1"/>
</dbReference>
<keyword evidence="1" id="KW-0238">DNA-binding</keyword>
<dbReference type="SUPFAM" id="SSF46894">
    <property type="entry name" value="C-terminal effector domain of the bipartite response regulators"/>
    <property type="match status" value="1"/>
</dbReference>
<dbReference type="InterPro" id="IPR011006">
    <property type="entry name" value="CheY-like_superfamily"/>
</dbReference>
<dbReference type="PRINTS" id="PR00038">
    <property type="entry name" value="HTHLUXR"/>
</dbReference>
<dbReference type="Pfam" id="PF00072">
    <property type="entry name" value="Response_reg"/>
    <property type="match status" value="1"/>
</dbReference>